<keyword evidence="2" id="KW-1185">Reference proteome</keyword>
<dbReference type="EMBL" id="KZ293644">
    <property type="protein sequence ID" value="PBL03437.1"/>
    <property type="molecule type" value="Genomic_DNA"/>
</dbReference>
<evidence type="ECO:0000313" key="1">
    <source>
        <dbReference type="EMBL" id="PBL03437.1"/>
    </source>
</evidence>
<dbReference type="Proteomes" id="UP000217790">
    <property type="component" value="Unassembled WGS sequence"/>
</dbReference>
<gene>
    <name evidence="1" type="ORF">ARMGADRAFT_1022108</name>
</gene>
<name>A0A2H3EY75_ARMGA</name>
<evidence type="ECO:0000313" key="2">
    <source>
        <dbReference type="Proteomes" id="UP000217790"/>
    </source>
</evidence>
<dbReference type="InParanoid" id="A0A2H3EY75"/>
<dbReference type="STRING" id="47427.A0A2H3EY75"/>
<proteinExistence type="predicted"/>
<organism evidence="1 2">
    <name type="scientific">Armillaria gallica</name>
    <name type="common">Bulbous honey fungus</name>
    <name type="synonym">Armillaria bulbosa</name>
    <dbReference type="NCBI Taxonomy" id="47427"/>
    <lineage>
        <taxon>Eukaryota</taxon>
        <taxon>Fungi</taxon>
        <taxon>Dikarya</taxon>
        <taxon>Basidiomycota</taxon>
        <taxon>Agaricomycotina</taxon>
        <taxon>Agaricomycetes</taxon>
        <taxon>Agaricomycetidae</taxon>
        <taxon>Agaricales</taxon>
        <taxon>Marasmiineae</taxon>
        <taxon>Physalacriaceae</taxon>
        <taxon>Armillaria</taxon>
    </lineage>
</organism>
<dbReference type="AlphaFoldDB" id="A0A2H3EY75"/>
<protein>
    <submittedName>
        <fullName evidence="1">Uncharacterized protein</fullName>
    </submittedName>
</protein>
<dbReference type="OrthoDB" id="3040823at2759"/>
<accession>A0A2H3EY75</accession>
<reference evidence="2" key="1">
    <citation type="journal article" date="2017" name="Nat. Ecol. Evol.">
        <title>Genome expansion and lineage-specific genetic innovations in the forest pathogenic fungi Armillaria.</title>
        <authorList>
            <person name="Sipos G."/>
            <person name="Prasanna A.N."/>
            <person name="Walter M.C."/>
            <person name="O'Connor E."/>
            <person name="Balint B."/>
            <person name="Krizsan K."/>
            <person name="Kiss B."/>
            <person name="Hess J."/>
            <person name="Varga T."/>
            <person name="Slot J."/>
            <person name="Riley R."/>
            <person name="Boka B."/>
            <person name="Rigling D."/>
            <person name="Barry K."/>
            <person name="Lee J."/>
            <person name="Mihaltcheva S."/>
            <person name="LaButti K."/>
            <person name="Lipzen A."/>
            <person name="Waldron R."/>
            <person name="Moloney N.M."/>
            <person name="Sperisen C."/>
            <person name="Kredics L."/>
            <person name="Vagvoelgyi C."/>
            <person name="Patrignani A."/>
            <person name="Fitzpatrick D."/>
            <person name="Nagy I."/>
            <person name="Doyle S."/>
            <person name="Anderson J.B."/>
            <person name="Grigoriev I.V."/>
            <person name="Gueldener U."/>
            <person name="Muensterkoetter M."/>
            <person name="Nagy L.G."/>
        </authorList>
    </citation>
    <scope>NUCLEOTIDE SEQUENCE [LARGE SCALE GENOMIC DNA]</scope>
    <source>
        <strain evidence="2">Ar21-2</strain>
    </source>
</reference>
<sequence length="418" mass="47124">MTLQLQQAVNTTDIQEAIDVVTDHIRQNKHQALGRREKLEDETEGKNKDETLESLLKRNAELRSRNKANAAKIAELEARVGDYIKDIKGMDAHYVLDCAHARLALSLALMDAFPTSAEQGASVFRGYLEQWPDTQERLAAVRDLFAECSDPVVRNMSEELLYDLTTIHNTVIQVNVLAIKTVVSIARDILPRYLVYRSVINVINGVMLKLDDESLPLKRRVFGSTVKDVWIDFHKQCLERLLVPIHAKTIRGKAVSCDNVKYAQKANCNLSPRATLLSFTTLQRAMPVTTYFIFIGLARKEHPKIKDSGFIIYIDYTVLPAKFSLKLLSDYERNIPASLDVSSNAEAWNEAFVKRTRENPQNSITSIKLGGALFSTPASDVDPESAQQRDWSATGYIGCHRRFLERWNLGLSGASISW</sequence>